<dbReference type="SUPFAM" id="SSF142433">
    <property type="entry name" value="CinA-like"/>
    <property type="match status" value="1"/>
</dbReference>
<dbReference type="Proteomes" id="UP000289954">
    <property type="component" value="Unassembled WGS sequence"/>
</dbReference>
<evidence type="ECO:0000259" key="1">
    <source>
        <dbReference type="Pfam" id="PF02464"/>
    </source>
</evidence>
<comment type="caution">
    <text evidence="2">The sequence shown here is derived from an EMBL/GenBank/DDBJ whole genome shotgun (WGS) entry which is preliminary data.</text>
</comment>
<dbReference type="AlphaFoldDB" id="A0A402DR76"/>
<accession>A0A402DR76</accession>
<dbReference type="Gene3D" id="3.90.950.20">
    <property type="entry name" value="CinA-like"/>
    <property type="match status" value="1"/>
</dbReference>
<dbReference type="Pfam" id="PF02464">
    <property type="entry name" value="CinA"/>
    <property type="match status" value="1"/>
</dbReference>
<sequence length="167" mass="16296">MGTDSASPVEPPVPTSAATLLDVLAARGWTLAVAESLTGGLVSATLVEVPGASAVLRGAVVAYATDLKGTLLGVDPALLDARGAVDPDVAAAMARGVRERLGADVGLATTGVAGPTPQDGHPPGTVHVAVVTAGTVRVASLRLGGDRAAVRGGAVDAVLALALDVLR</sequence>
<dbReference type="InterPro" id="IPR008136">
    <property type="entry name" value="CinA_C"/>
</dbReference>
<proteinExistence type="predicted"/>
<gene>
    <name evidence="2" type="ORF">CBZ_16880</name>
</gene>
<dbReference type="InterPro" id="IPR036653">
    <property type="entry name" value="CinA-like_C"/>
</dbReference>
<dbReference type="EMBL" id="BIMR01000115">
    <property type="protein sequence ID" value="GCE76632.1"/>
    <property type="molecule type" value="Genomic_DNA"/>
</dbReference>
<evidence type="ECO:0000313" key="2">
    <source>
        <dbReference type="EMBL" id="GCE76632.1"/>
    </source>
</evidence>
<name>A0A402DR76_9CELL</name>
<keyword evidence="3" id="KW-1185">Reference proteome</keyword>
<reference evidence="2 3" key="1">
    <citation type="submission" date="2019-01" db="EMBL/GenBank/DDBJ databases">
        <title>Draft genome sequence of Cellulomonas takizawaensis strain TKZ-21.</title>
        <authorList>
            <person name="Yamamura H."/>
            <person name="Hayashi T."/>
            <person name="Hamada M."/>
            <person name="Serisawa Y."/>
            <person name="Matsuyama K."/>
            <person name="Nakagawa Y."/>
            <person name="Otoguro M."/>
            <person name="Yanagida F."/>
            <person name="Hayakawa M."/>
        </authorList>
    </citation>
    <scope>NUCLEOTIDE SEQUENCE [LARGE SCALE GENOMIC DNA]</scope>
    <source>
        <strain evidence="2 3">NBRC12680</strain>
    </source>
</reference>
<evidence type="ECO:0000313" key="3">
    <source>
        <dbReference type="Proteomes" id="UP000289954"/>
    </source>
</evidence>
<organism evidence="2 3">
    <name type="scientific">Cellulomonas biazotea</name>
    <dbReference type="NCBI Taxonomy" id="1709"/>
    <lineage>
        <taxon>Bacteria</taxon>
        <taxon>Bacillati</taxon>
        <taxon>Actinomycetota</taxon>
        <taxon>Actinomycetes</taxon>
        <taxon>Micrococcales</taxon>
        <taxon>Cellulomonadaceae</taxon>
        <taxon>Cellulomonas</taxon>
    </lineage>
</organism>
<feature type="domain" description="CinA C-terminal" evidence="1">
    <location>
        <begin position="17"/>
        <end position="164"/>
    </location>
</feature>
<dbReference type="NCBIfam" id="TIGR00199">
    <property type="entry name" value="PncC_domain"/>
    <property type="match status" value="1"/>
</dbReference>
<protein>
    <recommendedName>
        <fullName evidence="1">CinA C-terminal domain-containing protein</fullName>
    </recommendedName>
</protein>
<dbReference type="RefSeq" id="WP_246013190.1">
    <property type="nucleotide sequence ID" value="NZ_BIMR01000115.1"/>
</dbReference>